<evidence type="ECO:0000313" key="3">
    <source>
        <dbReference type="EMBL" id="MFD2116069.1"/>
    </source>
</evidence>
<gene>
    <name evidence="3" type="primary">spoIIIAB</name>
    <name evidence="3" type="ORF">ACFSJH_10070</name>
</gene>
<accession>A0ABW4YKJ5</accession>
<evidence type="ECO:0000256" key="2">
    <source>
        <dbReference type="SAM" id="Phobius"/>
    </source>
</evidence>
<name>A0ABW4YKJ5_9BACL</name>
<reference evidence="4" key="1">
    <citation type="journal article" date="2019" name="Int. J. Syst. Evol. Microbiol.">
        <title>The Global Catalogue of Microorganisms (GCM) 10K type strain sequencing project: providing services to taxonomists for standard genome sequencing and annotation.</title>
        <authorList>
            <consortium name="The Broad Institute Genomics Platform"/>
            <consortium name="The Broad Institute Genome Sequencing Center for Infectious Disease"/>
            <person name="Wu L."/>
            <person name="Ma J."/>
        </authorList>
    </citation>
    <scope>NUCLEOTIDE SEQUENCE [LARGE SCALE GENOMIC DNA]</scope>
    <source>
        <strain evidence="4">GH52</strain>
    </source>
</reference>
<organism evidence="3 4">
    <name type="scientific">Paenibacillus yanchengensis</name>
    <dbReference type="NCBI Taxonomy" id="2035833"/>
    <lineage>
        <taxon>Bacteria</taxon>
        <taxon>Bacillati</taxon>
        <taxon>Bacillota</taxon>
        <taxon>Bacilli</taxon>
        <taxon>Bacillales</taxon>
        <taxon>Paenibacillaceae</taxon>
        <taxon>Paenibacillus</taxon>
    </lineage>
</organism>
<evidence type="ECO:0000313" key="4">
    <source>
        <dbReference type="Proteomes" id="UP001597362"/>
    </source>
</evidence>
<comment type="caution">
    <text evidence="3">The sequence shown here is derived from an EMBL/GenBank/DDBJ whole genome shotgun (WGS) entry which is preliminary data.</text>
</comment>
<dbReference type="NCBIfam" id="TIGR02833">
    <property type="entry name" value="spore_III_AB"/>
    <property type="match status" value="1"/>
</dbReference>
<keyword evidence="1" id="KW-0175">Coiled coil</keyword>
<protein>
    <submittedName>
        <fullName evidence="3">Stage III sporulation protein SpoIIIAB</fullName>
    </submittedName>
</protein>
<keyword evidence="2" id="KW-0472">Membrane</keyword>
<dbReference type="Pfam" id="PF09548">
    <property type="entry name" value="Spore_III_AB"/>
    <property type="match status" value="1"/>
</dbReference>
<keyword evidence="4" id="KW-1185">Reference proteome</keyword>
<feature type="coiled-coil region" evidence="1">
    <location>
        <begin position="121"/>
        <end position="151"/>
    </location>
</feature>
<dbReference type="Proteomes" id="UP001597362">
    <property type="component" value="Unassembled WGS sequence"/>
</dbReference>
<evidence type="ECO:0000256" key="1">
    <source>
        <dbReference type="SAM" id="Coils"/>
    </source>
</evidence>
<sequence length="172" mass="19863">MMKLLGALLILLAGTLFGFFQANLFMERPKQLRQLIHILQRLATEIGYGQTALPIAIERASKDEQGVVYRLFQMVVEQLQEENDRSFVEIWQSVMEQRWAYTSLKASEQRIVIRLGSVLGISDTTDQLKQLQLAMEQLKMEEEQARDNQAKYATMWRSLGLLIAVFIIILIM</sequence>
<keyword evidence="2" id="KW-0812">Transmembrane</keyword>
<keyword evidence="2" id="KW-1133">Transmembrane helix</keyword>
<feature type="transmembrane region" description="Helical" evidence="2">
    <location>
        <begin position="154"/>
        <end position="171"/>
    </location>
</feature>
<proteinExistence type="predicted"/>
<dbReference type="RefSeq" id="WP_377771867.1">
    <property type="nucleotide sequence ID" value="NZ_JBHUHO010000029.1"/>
</dbReference>
<dbReference type="EMBL" id="JBHUHO010000029">
    <property type="protein sequence ID" value="MFD2116069.1"/>
    <property type="molecule type" value="Genomic_DNA"/>
</dbReference>
<dbReference type="PIRSF" id="PIRSF021435">
    <property type="entry name" value="SpoIIIAB"/>
    <property type="match status" value="1"/>
</dbReference>
<dbReference type="InterPro" id="IPR014198">
    <property type="entry name" value="Spore_III_AB"/>
</dbReference>